<gene>
    <name evidence="1" type="ORF">KK083_02010</name>
</gene>
<reference evidence="1 2" key="1">
    <citation type="submission" date="2021-05" db="EMBL/GenBank/DDBJ databases">
        <title>A Polyphasic approach of four new species of the genus Ohtaekwangia: Ohtaekwangia histidinii sp. nov., Ohtaekwangia cretensis sp. nov., Ohtaekwangia indiensis sp. nov., Ohtaekwangia reichenbachii sp. nov. from diverse environment.</title>
        <authorList>
            <person name="Octaviana S."/>
        </authorList>
    </citation>
    <scope>NUCLEOTIDE SEQUENCE [LARGE SCALE GENOMIC DNA]</scope>
    <source>
        <strain evidence="1 2">PWU4</strain>
    </source>
</reference>
<dbReference type="Proteomes" id="UP001319200">
    <property type="component" value="Unassembled WGS sequence"/>
</dbReference>
<name>A0AAP2GMK2_9BACT</name>
<proteinExistence type="predicted"/>
<comment type="caution">
    <text evidence="1">The sequence shown here is derived from an EMBL/GenBank/DDBJ whole genome shotgun (WGS) entry which is preliminary data.</text>
</comment>
<protein>
    <submittedName>
        <fullName evidence="1">Uncharacterized protein</fullName>
    </submittedName>
</protein>
<dbReference type="AlphaFoldDB" id="A0AAP2GMK2"/>
<dbReference type="EMBL" id="JAHESF010000002">
    <property type="protein sequence ID" value="MBT1695632.1"/>
    <property type="molecule type" value="Genomic_DNA"/>
</dbReference>
<dbReference type="RefSeq" id="WP_254160162.1">
    <property type="nucleotide sequence ID" value="NZ_JAHESF010000002.1"/>
</dbReference>
<sequence length="82" mass="9277">MEKASEKITRKEIRATVNESLLGVITNYHISEPSKKTKKLIDKVSKKFSSELKSELKKQFKKMAKVSKHELNGKASKKSLSA</sequence>
<evidence type="ECO:0000313" key="2">
    <source>
        <dbReference type="Proteomes" id="UP001319200"/>
    </source>
</evidence>
<accession>A0AAP2GMK2</accession>
<keyword evidence="2" id="KW-1185">Reference proteome</keyword>
<organism evidence="1 2">
    <name type="scientific">Chryseosolibacter histidini</name>
    <dbReference type="NCBI Taxonomy" id="2782349"/>
    <lineage>
        <taxon>Bacteria</taxon>
        <taxon>Pseudomonadati</taxon>
        <taxon>Bacteroidota</taxon>
        <taxon>Cytophagia</taxon>
        <taxon>Cytophagales</taxon>
        <taxon>Chryseotaleaceae</taxon>
        <taxon>Chryseosolibacter</taxon>
    </lineage>
</organism>
<evidence type="ECO:0000313" key="1">
    <source>
        <dbReference type="EMBL" id="MBT1695632.1"/>
    </source>
</evidence>